<dbReference type="GeneID" id="26839653"/>
<accession>A0A0V1PZ95</accession>
<name>A0A0V1PZ95_9ASCO</name>
<gene>
    <name evidence="1" type="ORF">AC631_02644</name>
</gene>
<dbReference type="Proteomes" id="UP000054251">
    <property type="component" value="Unassembled WGS sequence"/>
</dbReference>
<organism evidence="1 2">
    <name type="scientific">Debaryomyces fabryi</name>
    <dbReference type="NCBI Taxonomy" id="58627"/>
    <lineage>
        <taxon>Eukaryota</taxon>
        <taxon>Fungi</taxon>
        <taxon>Dikarya</taxon>
        <taxon>Ascomycota</taxon>
        <taxon>Saccharomycotina</taxon>
        <taxon>Pichiomycetes</taxon>
        <taxon>Debaryomycetaceae</taxon>
        <taxon>Debaryomyces</taxon>
    </lineage>
</organism>
<reference evidence="1 2" key="1">
    <citation type="submission" date="2015-11" db="EMBL/GenBank/DDBJ databases">
        <title>The genome of Debaryomyces fabryi.</title>
        <authorList>
            <person name="Tafer H."/>
            <person name="Lopandic K."/>
        </authorList>
    </citation>
    <scope>NUCLEOTIDE SEQUENCE [LARGE SCALE GENOMIC DNA]</scope>
    <source>
        <strain evidence="1 2">CBS 789</strain>
    </source>
</reference>
<evidence type="ECO:0008006" key="3">
    <source>
        <dbReference type="Google" id="ProtNLM"/>
    </source>
</evidence>
<evidence type="ECO:0000313" key="2">
    <source>
        <dbReference type="Proteomes" id="UP000054251"/>
    </source>
</evidence>
<keyword evidence="2" id="KW-1185">Reference proteome</keyword>
<evidence type="ECO:0000313" key="1">
    <source>
        <dbReference type="EMBL" id="KSA01569.1"/>
    </source>
</evidence>
<proteinExistence type="predicted"/>
<dbReference type="EMBL" id="LMYN01000049">
    <property type="protein sequence ID" value="KSA01569.1"/>
    <property type="molecule type" value="Genomic_DNA"/>
</dbReference>
<dbReference type="OrthoDB" id="74240at2759"/>
<sequence>MAKIIQSNMLFVRPFSSSTQLCSRKLRNFDKALSLEEFMFRAKVKSTYRKLVRIIYRTHEREELLRYAKIEFTMNNQVSDLSQRRYLLNDGVNKINQMLAMMNLQGSKLSND</sequence>
<dbReference type="RefSeq" id="XP_015467671.1">
    <property type="nucleotide sequence ID" value="XM_015611474.1"/>
</dbReference>
<protein>
    <recommendedName>
        <fullName evidence="3">Mitochondrial zinc maintenance protein 1, mitochondrial</fullName>
    </recommendedName>
</protein>
<dbReference type="AlphaFoldDB" id="A0A0V1PZ95"/>
<comment type="caution">
    <text evidence="1">The sequence shown here is derived from an EMBL/GenBank/DDBJ whole genome shotgun (WGS) entry which is preliminary data.</text>
</comment>